<proteinExistence type="predicted"/>
<dbReference type="EMBL" id="JAXAVX010000002">
    <property type="protein sequence ID" value="MDX8151304.1"/>
    <property type="molecule type" value="Genomic_DNA"/>
</dbReference>
<name>A0ABU4VHX4_9ACTN</name>
<gene>
    <name evidence="2" type="ORF">SK069_06865</name>
</gene>
<feature type="transmembrane region" description="Helical" evidence="1">
    <location>
        <begin position="230"/>
        <end position="256"/>
    </location>
</feature>
<feature type="transmembrane region" description="Helical" evidence="1">
    <location>
        <begin position="204"/>
        <end position="224"/>
    </location>
</feature>
<sequence>MTTTLRRAGDQAQRVTTLELFFDLVFVFAITQTSHLLLEHLSWEGAGQTALVLLVVWWSWNFTTWAMNELDPESGPVRLLLLVLMLLGLLMAVAIPEAWGDRALLFVGCYVAVQLLRHGFLAFSAARPGTVERDRAARIFTWFVVAGAFWIAGGIADGGSRTALWLVALLIDYGGPLALYWLPGRGRSPAGAWDVGASHFAERFQLFVIIALGETIILTGATASSHELDLVSTLAVVLAFVSTATLWWLYFGSIALLTETHLHGAEEQRTTVARDIFTYLHVVLIGGIVASAVGDEVILAHPKDELETAALIAAVAGPVLYLLAQDLMRLRNTGRLSPSRTIAIGACLLIGLAGTAIPAFAVGVLLVVTLLSVAGYDTWRRRHRPGPTMRAALAADR</sequence>
<dbReference type="Pfam" id="PF06772">
    <property type="entry name" value="LtrA"/>
    <property type="match status" value="1"/>
</dbReference>
<feature type="transmembrane region" description="Helical" evidence="1">
    <location>
        <begin position="50"/>
        <end position="67"/>
    </location>
</feature>
<dbReference type="InterPro" id="IPR010640">
    <property type="entry name" value="Low_temperature_requirement_A"/>
</dbReference>
<reference evidence="2 3" key="1">
    <citation type="submission" date="2023-11" db="EMBL/GenBank/DDBJ databases">
        <authorList>
            <person name="Xu M."/>
            <person name="Jiang T."/>
        </authorList>
    </citation>
    <scope>NUCLEOTIDE SEQUENCE [LARGE SCALE GENOMIC DNA]</scope>
    <source>
        <strain evidence="2 3">SD</strain>
    </source>
</reference>
<feature type="transmembrane region" description="Helical" evidence="1">
    <location>
        <begin position="20"/>
        <end position="38"/>
    </location>
</feature>
<dbReference type="RefSeq" id="WP_319953454.1">
    <property type="nucleotide sequence ID" value="NZ_JAXAVX010000002.1"/>
</dbReference>
<organism evidence="2 3">
    <name type="scientific">Patulibacter brassicae</name>
    <dbReference type="NCBI Taxonomy" id="1705717"/>
    <lineage>
        <taxon>Bacteria</taxon>
        <taxon>Bacillati</taxon>
        <taxon>Actinomycetota</taxon>
        <taxon>Thermoleophilia</taxon>
        <taxon>Solirubrobacterales</taxon>
        <taxon>Patulibacteraceae</taxon>
        <taxon>Patulibacter</taxon>
    </lineage>
</organism>
<dbReference type="Proteomes" id="UP001277761">
    <property type="component" value="Unassembled WGS sequence"/>
</dbReference>
<keyword evidence="1" id="KW-1133">Transmembrane helix</keyword>
<evidence type="ECO:0000313" key="2">
    <source>
        <dbReference type="EMBL" id="MDX8151304.1"/>
    </source>
</evidence>
<accession>A0ABU4VHX4</accession>
<feature type="transmembrane region" description="Helical" evidence="1">
    <location>
        <begin position="276"/>
        <end position="294"/>
    </location>
</feature>
<feature type="transmembrane region" description="Helical" evidence="1">
    <location>
        <begin position="306"/>
        <end position="324"/>
    </location>
</feature>
<dbReference type="PANTHER" id="PTHR36840">
    <property type="entry name" value="BLL5714 PROTEIN"/>
    <property type="match status" value="1"/>
</dbReference>
<feature type="transmembrane region" description="Helical" evidence="1">
    <location>
        <begin position="162"/>
        <end position="183"/>
    </location>
</feature>
<protein>
    <submittedName>
        <fullName evidence="2">Low temperature requirement protein A</fullName>
    </submittedName>
</protein>
<feature type="transmembrane region" description="Helical" evidence="1">
    <location>
        <begin position="79"/>
        <end position="99"/>
    </location>
</feature>
<comment type="caution">
    <text evidence="2">The sequence shown here is derived from an EMBL/GenBank/DDBJ whole genome shotgun (WGS) entry which is preliminary data.</text>
</comment>
<evidence type="ECO:0000313" key="3">
    <source>
        <dbReference type="Proteomes" id="UP001277761"/>
    </source>
</evidence>
<feature type="transmembrane region" description="Helical" evidence="1">
    <location>
        <begin position="136"/>
        <end position="156"/>
    </location>
</feature>
<keyword evidence="3" id="KW-1185">Reference proteome</keyword>
<feature type="transmembrane region" description="Helical" evidence="1">
    <location>
        <begin position="105"/>
        <end position="124"/>
    </location>
</feature>
<keyword evidence="1" id="KW-0472">Membrane</keyword>
<dbReference type="PANTHER" id="PTHR36840:SF1">
    <property type="entry name" value="BLL5714 PROTEIN"/>
    <property type="match status" value="1"/>
</dbReference>
<keyword evidence="1" id="KW-0812">Transmembrane</keyword>
<evidence type="ECO:0000256" key="1">
    <source>
        <dbReference type="SAM" id="Phobius"/>
    </source>
</evidence>